<evidence type="ECO:0000313" key="11">
    <source>
        <dbReference type="Proteomes" id="UP000275772"/>
    </source>
</evidence>
<feature type="coiled-coil region" evidence="6">
    <location>
        <begin position="520"/>
        <end position="604"/>
    </location>
</feature>
<sequence length="1384" mass="158672">MEKPKVGDFNTPLTNFGDATDLSNFQYDFDISQEQSFQPPHNSEKIPTQVSTASNHRRRSIKTPLSRTAVMNKTNFPLSAGGEFTPLLRNATRNSILKNRREIVEQTPASMKPGRLNNIPEDLSPIPTGASTYADSANGTYLANTPIQLTENSSADSTPIALQLQGNEGSNLLQDGKQLPLREQSSHMDKIEKENFALKLKIHFLEEVLDTNGSGNSEAAVKENTELKVDRITMQKELIRYRKTLNSAEKDIESYRQQLNELQQKMNDKNSHQGSHKKSSSTLRDMGNLNGGPDQQISKNQDTGQLRTLITDLEARLNDKVSALDDRETQIINLKEKLEKQDFELHKSRIAAENAQRRVIELEEKLILNKDFEILKESNKSLEQNLKESENEVENLKQERHEILREKLRAETDLEHVQNEIANKSMNTKGLNKKMEQKVENLQNELENLREERSAYEANLAQKTIEGQNLENKLENLYGESLNREQSLKDTVHLLTKEKTQVTQERDALIAQCKSCQEDLQMMIEEKGSLQKEHNKLTNDSYCLQRDLDRSRINAKEFEENLKNFEIKAQNDLKDLKAKNNAEIERLSEELDNYRVKLQQRENLHDADQDKWKIEKCNFLSQIEKLQGKTSHLQKTIENLQGIEGSLSSKESQLRQALKSEIDRNREQETALNKKFNELGADIQARQQTNADLTFELIKYKEELRSCQSEKNSLAEKIELLEDEVEVLQTNLDEETEEFNREKKSAKLESDKLRQQIQLIKSDLAIAESAALDARTEIDMYRKSMRAGDGSKEQLQSRLKELEEHLTRAQQEKNSIQDELSRVRSELFTAKGSIMDLENQKIDLNKQVIALSRQVASPTLGDEKKKVSNKMGNLRGDNQLTNGKLQAALELELENAATEKSRLESEIRCLQNTIKNSCYQTKLSAADDQTRKIDEQIRLENGSILSGINDKSQDELSIVKMDLKAAREKEARYAQREATQKSQIKSLKKEILELEGRVHDAEMLRFVSSSPNVHNGDLAQVNGLDVIRSQLATANQALRETRAQLKNIEKEAHQKLTSTNIDYQARIQAIESEKDEIESSLNRIQFAKDEIEVKYTASEAATARLRSKVERLEKALDAERQNSGEDRTIVLERKDLHEMLRESQAQVEALDIRARKQVNALAALTTSQKELKSQLQQAYEERMQWHKQATAYQEQLEEVQRRFQDAQKTWVMERKNLNRVVRFANVSPALSSDSSLLALTSKYEAREHHHVKEMRGISLQLQWANAKYRREEFFRAEAAFAKRFMAMQIALYEACNKADIQLLESFGIQRPPPRQKKPITIKRMGSVIRAIIRMKKGAELWATKRKIDDKIKGQAEKQHHLQQQGTAQRPYKVLAGNGKKLIGS</sequence>
<feature type="domain" description="Centrosomin N-terminal motif 1" evidence="8">
    <location>
        <begin position="181"/>
        <end position="253"/>
    </location>
</feature>
<dbReference type="VEuPathDB" id="FungiDB:BLGHR1_14549"/>
<dbReference type="EMBL" id="UNSH01000056">
    <property type="protein sequence ID" value="SZF03755.1"/>
    <property type="molecule type" value="Genomic_DNA"/>
</dbReference>
<feature type="region of interest" description="Disordered" evidence="7">
    <location>
        <begin position="265"/>
        <end position="303"/>
    </location>
</feature>
<feature type="coiled-coil region" evidence="6">
    <location>
        <begin position="655"/>
        <end position="763"/>
    </location>
</feature>
<comment type="subcellular location">
    <subcellularLocation>
        <location evidence="1">Cytoplasm</location>
        <location evidence="1">Cytoskeleton</location>
        <location evidence="1">Microtubule organizing center</location>
    </subcellularLocation>
</comment>
<dbReference type="Pfam" id="PF10495">
    <property type="entry name" value="PACT_coil_coil"/>
    <property type="match status" value="1"/>
</dbReference>
<evidence type="ECO:0000256" key="3">
    <source>
        <dbReference type="ARBA" id="ARBA00022553"/>
    </source>
</evidence>
<keyword evidence="2" id="KW-0963">Cytoplasm</keyword>
<feature type="coiled-coil region" evidence="6">
    <location>
        <begin position="949"/>
        <end position="1209"/>
    </location>
</feature>
<feature type="coiled-coil region" evidence="6">
    <location>
        <begin position="345"/>
        <end position="480"/>
    </location>
</feature>
<name>A0A383UVZ1_BLUHO</name>
<evidence type="ECO:0000256" key="2">
    <source>
        <dbReference type="ARBA" id="ARBA00022490"/>
    </source>
</evidence>
<dbReference type="GO" id="GO:0005815">
    <property type="term" value="C:microtubule organizing center"/>
    <property type="evidence" value="ECO:0007669"/>
    <property type="project" value="UniProtKB-SubCell"/>
</dbReference>
<feature type="compositionally biased region" description="Polar residues" evidence="7">
    <location>
        <begin position="35"/>
        <end position="54"/>
    </location>
</feature>
<evidence type="ECO:0000256" key="4">
    <source>
        <dbReference type="ARBA" id="ARBA00023054"/>
    </source>
</evidence>
<feature type="domain" description="Pericentrin/AKAP-450 centrosomal targeting" evidence="9">
    <location>
        <begin position="1267"/>
        <end position="1341"/>
    </location>
</feature>
<gene>
    <name evidence="10" type="ORF">BLGHR1_14549</name>
</gene>
<evidence type="ECO:0000259" key="8">
    <source>
        <dbReference type="Pfam" id="PF07989"/>
    </source>
</evidence>
<keyword evidence="3" id="KW-0597">Phosphoprotein</keyword>
<feature type="region of interest" description="Disordered" evidence="7">
    <location>
        <begin position="35"/>
        <end position="60"/>
    </location>
</feature>
<proteinExistence type="predicted"/>
<organism evidence="10 11">
    <name type="scientific">Blumeria hordei</name>
    <name type="common">Barley powdery mildew</name>
    <name type="synonym">Blumeria graminis f. sp. hordei</name>
    <dbReference type="NCBI Taxonomy" id="2867405"/>
    <lineage>
        <taxon>Eukaryota</taxon>
        <taxon>Fungi</taxon>
        <taxon>Dikarya</taxon>
        <taxon>Ascomycota</taxon>
        <taxon>Pezizomycotina</taxon>
        <taxon>Leotiomycetes</taxon>
        <taxon>Erysiphales</taxon>
        <taxon>Erysiphaceae</taxon>
        <taxon>Blumeria</taxon>
    </lineage>
</organism>
<feature type="coiled-coil region" evidence="6">
    <location>
        <begin position="886"/>
        <end position="913"/>
    </location>
</feature>
<dbReference type="Pfam" id="PF07989">
    <property type="entry name" value="Cnn_1N"/>
    <property type="match status" value="1"/>
</dbReference>
<feature type="compositionally biased region" description="Polar residues" evidence="7">
    <location>
        <begin position="293"/>
        <end position="303"/>
    </location>
</feature>
<evidence type="ECO:0000256" key="7">
    <source>
        <dbReference type="SAM" id="MobiDB-lite"/>
    </source>
</evidence>
<evidence type="ECO:0000256" key="1">
    <source>
        <dbReference type="ARBA" id="ARBA00004267"/>
    </source>
</evidence>
<evidence type="ECO:0000259" key="9">
    <source>
        <dbReference type="Pfam" id="PF10495"/>
    </source>
</evidence>
<feature type="region of interest" description="Disordered" evidence="7">
    <location>
        <begin position="860"/>
        <end position="879"/>
    </location>
</feature>
<dbReference type="InterPro" id="IPR012943">
    <property type="entry name" value="Cnn_1N"/>
</dbReference>
<evidence type="ECO:0000256" key="5">
    <source>
        <dbReference type="ARBA" id="ARBA00023212"/>
    </source>
</evidence>
<accession>A0A383UVZ1</accession>
<dbReference type="GO" id="GO:0005737">
    <property type="term" value="C:cytoplasm"/>
    <property type="evidence" value="ECO:0007669"/>
    <property type="project" value="UniProtKB-ARBA"/>
</dbReference>
<reference evidence="10 11" key="1">
    <citation type="submission" date="2017-11" db="EMBL/GenBank/DDBJ databases">
        <authorList>
            <person name="Kracher B."/>
        </authorList>
    </citation>
    <scope>NUCLEOTIDE SEQUENCE [LARGE SCALE GENOMIC DNA]</scope>
    <source>
        <strain evidence="10 11">RACE1</strain>
    </source>
</reference>
<evidence type="ECO:0000313" key="10">
    <source>
        <dbReference type="EMBL" id="SZF03755.1"/>
    </source>
</evidence>
<dbReference type="InterPro" id="IPR019528">
    <property type="entry name" value="PACT_domain"/>
</dbReference>
<evidence type="ECO:0000256" key="6">
    <source>
        <dbReference type="SAM" id="Coils"/>
    </source>
</evidence>
<dbReference type="Proteomes" id="UP000275772">
    <property type="component" value="Unassembled WGS sequence"/>
</dbReference>
<keyword evidence="4 6" id="KW-0175">Coiled coil</keyword>
<keyword evidence="5" id="KW-0206">Cytoskeleton</keyword>
<protein>
    <submittedName>
        <fullName evidence="10">Uncharacterized protein</fullName>
    </submittedName>
</protein>
<feature type="coiled-coil region" evidence="6">
    <location>
        <begin position="792"/>
        <end position="854"/>
    </location>
</feature>